<dbReference type="FunFam" id="2.130.10.10:FF:000509">
    <property type="entry name" value="U3 small nucleolar RNA-interacting protein"/>
    <property type="match status" value="1"/>
</dbReference>
<dbReference type="KEGG" id="aara:120895394"/>
<dbReference type="GO" id="GO:0034511">
    <property type="term" value="F:U3 snoRNA binding"/>
    <property type="evidence" value="ECO:0007669"/>
    <property type="project" value="InterPro"/>
</dbReference>
<dbReference type="InterPro" id="IPR039241">
    <property type="entry name" value="Rrp9-like"/>
</dbReference>
<evidence type="ECO:0000256" key="2">
    <source>
        <dbReference type="ARBA" id="ARBA00022574"/>
    </source>
</evidence>
<dbReference type="GeneID" id="120895394"/>
<dbReference type="PROSITE" id="PS50294">
    <property type="entry name" value="WD_REPEATS_REGION"/>
    <property type="match status" value="3"/>
</dbReference>
<dbReference type="InterPro" id="IPR020472">
    <property type="entry name" value="WD40_PAC1"/>
</dbReference>
<dbReference type="RefSeq" id="XP_040154639.1">
    <property type="nucleotide sequence ID" value="XM_040298705.1"/>
</dbReference>
<keyword evidence="2" id="KW-0853">WD repeat</keyword>
<sequence>MSKAGNTKTSLFKAGRKQHEKFNRKRAKSGPKGSDIPPAKVSRQDYDEDIDSDEELEKEQQKQAEVEDELATLETTQDKRIRLAKQYLRQVQEQEQERYDEEADESKLVTGMARTLKQSFLKETGRVHRALGAKCTGFELERAISFHWKKQRLSPTCCALSADDAFLYVGCKSGWVVRWDVAAKQRTACFQVKNSVIHAIALSHDLKYLVVADGTEEMKVLDGTTLVQQNTLKGHTKAVTGVVFRQNSYQLFSCSADRTVKVWSLEEMVYIETLYGHQSQVSGIDALALERVVTSGGMDQTIRVWKVAEESQLVFNAVEEDFSAVKFVSNELFVSGSVEGSFALWSSGKKKPIHRVKLAHGQQSEGHPNWISAVGVLANSDIVASGSCDGAVRVWKLINKRRTIQPLLQIPVEGFVNAIEFTSDGKFLVVAVGQEHRMGRWWTLRQAKNQVLWIPLSIET</sequence>
<accession>A0A182HMI5</accession>
<dbReference type="InterPro" id="IPR036322">
    <property type="entry name" value="WD40_repeat_dom_sf"/>
</dbReference>
<dbReference type="PANTHER" id="PTHR19865:SF0">
    <property type="entry name" value="U3 SMALL NUCLEOLAR RNA-INTERACTING PROTEIN 2"/>
    <property type="match status" value="1"/>
</dbReference>
<feature type="compositionally biased region" description="Acidic residues" evidence="5">
    <location>
        <begin position="46"/>
        <end position="57"/>
    </location>
</feature>
<dbReference type="InterPro" id="IPR001680">
    <property type="entry name" value="WD40_rpt"/>
</dbReference>
<keyword evidence="4" id="KW-0539">Nucleus</keyword>
<evidence type="ECO:0000313" key="7">
    <source>
        <dbReference type="Proteomes" id="UP000075840"/>
    </source>
</evidence>
<proteinExistence type="predicted"/>
<dbReference type="PROSITE" id="PS50082">
    <property type="entry name" value="WD_REPEATS_2"/>
    <property type="match status" value="3"/>
</dbReference>
<dbReference type="AlphaFoldDB" id="A0A182HMI5"/>
<dbReference type="SMART" id="SM00320">
    <property type="entry name" value="WD40"/>
    <property type="match status" value="7"/>
</dbReference>
<dbReference type="CDD" id="cd00200">
    <property type="entry name" value="WD40"/>
    <property type="match status" value="1"/>
</dbReference>
<dbReference type="VEuPathDB" id="VectorBase:AARA002471"/>
<comment type="subcellular location">
    <subcellularLocation>
        <location evidence="1">Nucleus</location>
    </subcellularLocation>
</comment>
<evidence type="ECO:0000313" key="6">
    <source>
        <dbReference type="EnsemblMetazoa" id="AARA002471-PA"/>
    </source>
</evidence>
<dbReference type="Gene3D" id="2.130.10.10">
    <property type="entry name" value="YVTN repeat-like/Quinoprotein amine dehydrogenase"/>
    <property type="match status" value="1"/>
</dbReference>
<evidence type="ECO:0000256" key="3">
    <source>
        <dbReference type="ARBA" id="ARBA00022737"/>
    </source>
</evidence>
<dbReference type="EMBL" id="APCN01004443">
    <property type="status" value="NOT_ANNOTATED_CDS"/>
    <property type="molecule type" value="Genomic_DNA"/>
</dbReference>
<dbReference type="GO" id="GO:0032040">
    <property type="term" value="C:small-subunit processome"/>
    <property type="evidence" value="ECO:0007669"/>
    <property type="project" value="TreeGrafter"/>
</dbReference>
<dbReference type="Proteomes" id="UP000075840">
    <property type="component" value="Unassembled WGS sequence"/>
</dbReference>
<dbReference type="PANTHER" id="PTHR19865">
    <property type="entry name" value="U3 SMALL NUCLEOLAR RNA INTERACTING PROTEIN 2"/>
    <property type="match status" value="1"/>
</dbReference>
<dbReference type="VEuPathDB" id="VectorBase:AARA21_015475"/>
<reference evidence="6" key="1">
    <citation type="submission" date="2022-08" db="UniProtKB">
        <authorList>
            <consortium name="EnsemblMetazoa"/>
        </authorList>
    </citation>
    <scope>IDENTIFICATION</scope>
    <source>
        <strain evidence="6">Dongola</strain>
    </source>
</reference>
<name>A0A182HMI5_ANOAR</name>
<dbReference type="Pfam" id="PF00400">
    <property type="entry name" value="WD40"/>
    <property type="match status" value="3"/>
</dbReference>
<feature type="compositionally biased region" description="Polar residues" evidence="5">
    <location>
        <begin position="1"/>
        <end position="10"/>
    </location>
</feature>
<evidence type="ECO:0000256" key="5">
    <source>
        <dbReference type="SAM" id="MobiDB-lite"/>
    </source>
</evidence>
<dbReference type="CTD" id="3346176"/>
<feature type="region of interest" description="Disordered" evidence="5">
    <location>
        <begin position="1"/>
        <end position="71"/>
    </location>
</feature>
<evidence type="ECO:0000256" key="4">
    <source>
        <dbReference type="ARBA" id="ARBA00023242"/>
    </source>
</evidence>
<evidence type="ECO:0000256" key="1">
    <source>
        <dbReference type="ARBA" id="ARBA00004123"/>
    </source>
</evidence>
<dbReference type="InterPro" id="IPR015943">
    <property type="entry name" value="WD40/YVTN_repeat-like_dom_sf"/>
</dbReference>
<dbReference type="EnsemblMetazoa" id="AARA002471-RA">
    <property type="protein sequence ID" value="AARA002471-PA"/>
    <property type="gene ID" value="AARA002471"/>
</dbReference>
<feature type="compositionally biased region" description="Basic residues" evidence="5">
    <location>
        <begin position="14"/>
        <end position="29"/>
    </location>
</feature>
<dbReference type="PRINTS" id="PR00320">
    <property type="entry name" value="GPROTEINBRPT"/>
</dbReference>
<keyword evidence="7" id="KW-1185">Reference proteome</keyword>
<dbReference type="SUPFAM" id="SSF50978">
    <property type="entry name" value="WD40 repeat-like"/>
    <property type="match status" value="1"/>
</dbReference>
<keyword evidence="3" id="KW-0677">Repeat</keyword>
<protein>
    <submittedName>
        <fullName evidence="6">Uncharacterized protein</fullName>
    </submittedName>
</protein>
<organism evidence="6 7">
    <name type="scientific">Anopheles arabiensis</name>
    <name type="common">Mosquito</name>
    <dbReference type="NCBI Taxonomy" id="7173"/>
    <lineage>
        <taxon>Eukaryota</taxon>
        <taxon>Metazoa</taxon>
        <taxon>Ecdysozoa</taxon>
        <taxon>Arthropoda</taxon>
        <taxon>Hexapoda</taxon>
        <taxon>Insecta</taxon>
        <taxon>Pterygota</taxon>
        <taxon>Neoptera</taxon>
        <taxon>Endopterygota</taxon>
        <taxon>Diptera</taxon>
        <taxon>Nematocera</taxon>
        <taxon>Culicoidea</taxon>
        <taxon>Culicidae</taxon>
        <taxon>Anophelinae</taxon>
        <taxon>Anopheles</taxon>
    </lineage>
</organism>